<protein>
    <submittedName>
        <fullName evidence="2">Uncharacterized protein</fullName>
    </submittedName>
</protein>
<evidence type="ECO:0000313" key="3">
    <source>
        <dbReference type="Proteomes" id="UP000436088"/>
    </source>
</evidence>
<sequence>MEVVDDHAMFEEEAITTHTMGSWRTFVLKTLSGMDDKRVDTRSTENVFSRAQSYVSFPIDVSRIIVQQVHDCLGKKASALVFPNLIIALCRKKKVEENAFDEILPGLSGITRARLPLLLGLENPKSKDPVHEQSADEILPAFNAEASPEPEHDAPDPPPADPTPDTHCPRLLNIRPLSLSKKYPTPSQHPILLMHNVVVTAPRPRLDALRTITPLLPSPAQHLSESAPDEELLAPPKHHHHVNIEKKTKRYFCIRTAGTGQLSLHVKDCCNRLPELPMDHCHLEDKVHAQHVILGAPKGASELGGSWWPRGDLRWRVEGFFHFHFFCYCWNEYFHDFVFGYFEPHHELSYLVVVG</sequence>
<dbReference type="EMBL" id="VEPZ02001481">
    <property type="protein sequence ID" value="KAE8671119.1"/>
    <property type="molecule type" value="Genomic_DNA"/>
</dbReference>
<organism evidence="2 3">
    <name type="scientific">Hibiscus syriacus</name>
    <name type="common">Rose of Sharon</name>
    <dbReference type="NCBI Taxonomy" id="106335"/>
    <lineage>
        <taxon>Eukaryota</taxon>
        <taxon>Viridiplantae</taxon>
        <taxon>Streptophyta</taxon>
        <taxon>Embryophyta</taxon>
        <taxon>Tracheophyta</taxon>
        <taxon>Spermatophyta</taxon>
        <taxon>Magnoliopsida</taxon>
        <taxon>eudicotyledons</taxon>
        <taxon>Gunneridae</taxon>
        <taxon>Pentapetalae</taxon>
        <taxon>rosids</taxon>
        <taxon>malvids</taxon>
        <taxon>Malvales</taxon>
        <taxon>Malvaceae</taxon>
        <taxon>Malvoideae</taxon>
        <taxon>Hibiscus</taxon>
    </lineage>
</organism>
<dbReference type="Proteomes" id="UP000436088">
    <property type="component" value="Unassembled WGS sequence"/>
</dbReference>
<name>A0A6A2YA49_HIBSY</name>
<dbReference type="AlphaFoldDB" id="A0A6A2YA49"/>
<proteinExistence type="predicted"/>
<keyword evidence="3" id="KW-1185">Reference proteome</keyword>
<accession>A0A6A2YA49</accession>
<gene>
    <name evidence="2" type="ORF">F3Y22_tig00111993pilonHSYRG00043</name>
</gene>
<reference evidence="2" key="1">
    <citation type="submission" date="2019-09" db="EMBL/GenBank/DDBJ databases">
        <title>Draft genome information of white flower Hibiscus syriacus.</title>
        <authorList>
            <person name="Kim Y.-M."/>
        </authorList>
    </citation>
    <scope>NUCLEOTIDE SEQUENCE [LARGE SCALE GENOMIC DNA]</scope>
    <source>
        <strain evidence="2">YM2019G1</strain>
    </source>
</reference>
<evidence type="ECO:0000313" key="2">
    <source>
        <dbReference type="EMBL" id="KAE8671119.1"/>
    </source>
</evidence>
<comment type="caution">
    <text evidence="2">The sequence shown here is derived from an EMBL/GenBank/DDBJ whole genome shotgun (WGS) entry which is preliminary data.</text>
</comment>
<evidence type="ECO:0000256" key="1">
    <source>
        <dbReference type="SAM" id="MobiDB-lite"/>
    </source>
</evidence>
<feature type="region of interest" description="Disordered" evidence="1">
    <location>
        <begin position="146"/>
        <end position="171"/>
    </location>
</feature>